<evidence type="ECO:0000256" key="5">
    <source>
        <dbReference type="ARBA" id="ARBA00022840"/>
    </source>
</evidence>
<dbReference type="InterPro" id="IPR011009">
    <property type="entry name" value="Kinase-like_dom_sf"/>
</dbReference>
<reference evidence="8" key="1">
    <citation type="submission" date="2013-12" db="EMBL/GenBank/DDBJ databases">
        <authorList>
            <person name="Omoto C.K."/>
            <person name="Sibley D."/>
            <person name="Venepally P."/>
            <person name="Hadjithomas M."/>
            <person name="Karamycheva S."/>
            <person name="Brunk B."/>
            <person name="Roos D."/>
            <person name="Caler E."/>
            <person name="Lorenzi H."/>
        </authorList>
    </citation>
    <scope>NUCLEOTIDE SEQUENCE</scope>
</reference>
<feature type="region of interest" description="Disordered" evidence="6">
    <location>
        <begin position="1"/>
        <end position="91"/>
    </location>
</feature>
<dbReference type="PANTHER" id="PTHR24345:SF91">
    <property type="entry name" value="SERINE_THREONINE-PROTEIN KINASE PLK4"/>
    <property type="match status" value="1"/>
</dbReference>
<evidence type="ECO:0000256" key="3">
    <source>
        <dbReference type="ARBA" id="ARBA00022741"/>
    </source>
</evidence>
<dbReference type="OrthoDB" id="248923at2759"/>
<feature type="compositionally biased region" description="Low complexity" evidence="6">
    <location>
        <begin position="12"/>
        <end position="31"/>
    </location>
</feature>
<evidence type="ECO:0000313" key="9">
    <source>
        <dbReference type="Proteomes" id="UP000019763"/>
    </source>
</evidence>
<dbReference type="OMA" id="CQIEFNI"/>
<dbReference type="VEuPathDB" id="CryptoDB:GNI_133340"/>
<dbReference type="GeneID" id="22914697"/>
<feature type="domain" description="Protein kinase" evidence="7">
    <location>
        <begin position="259"/>
        <end position="533"/>
    </location>
</feature>
<dbReference type="Pfam" id="PF00069">
    <property type="entry name" value="Pkinase"/>
    <property type="match status" value="1"/>
</dbReference>
<keyword evidence="1" id="KW-0723">Serine/threonine-protein kinase</keyword>
<evidence type="ECO:0000256" key="2">
    <source>
        <dbReference type="ARBA" id="ARBA00022679"/>
    </source>
</evidence>
<dbReference type="EMBL" id="AFNH02000991">
    <property type="protein sequence ID" value="EZG46766.1"/>
    <property type="molecule type" value="Genomic_DNA"/>
</dbReference>
<dbReference type="eggNOG" id="KOG0032">
    <property type="taxonomic scope" value="Eukaryota"/>
</dbReference>
<sequence length="536" mass="60004">MDPQQRTRQSEGSAAPRSSSTTSSGLYLSAGGKREQVKATVRNVLRRKKEEEDITPRNFARRQGTHSLARRQGVSSNDEGPAEESPSRWNPFFRRHHNNVLESSKSSVWKKAIHRIQGGRSADSDTSTKATDSRMQSASPEHYSARHGARSSVPTSSAPSVHGGSAQVARVAVVSASTSQLPSQFGSQRSEAAPRPTLRSSNRYYVQQTPQNTRVRAASRPRSVARQSIKSKQPYLTEKGTPVDLTRFFDPKPWNPSRFTRLQRLAPAIHGEVSLFHDNVENRKVVIKQLTNSSVRPRGPQELENPLVEIGAMSYLFSDRAVYPVDLIAKLEGVYRDDLHTYLVTEYCTDGELFKEIVKRKSLSERHVKAIALQLALALHSLHKNGICHRDVSLENTLIQSDHTVRLIDFGQAECCHEPDGSMKLMHGSAGKAYYRAPEMLRGPYHGPPVDVFALGVEIFIMAIGSPPWAKASLQDQRYRSLTKYRTSLDISLRKWGKRDGLSDAFVDILSTIFTSNPQQRPTIEQLLCHPWFSCK</sequence>
<evidence type="ECO:0000256" key="1">
    <source>
        <dbReference type="ARBA" id="ARBA00022527"/>
    </source>
</evidence>
<feature type="region of interest" description="Disordered" evidence="6">
    <location>
        <begin position="179"/>
        <end position="199"/>
    </location>
</feature>
<dbReference type="PROSITE" id="PS50011">
    <property type="entry name" value="PROTEIN_KINASE_DOM"/>
    <property type="match status" value="1"/>
</dbReference>
<dbReference type="GO" id="GO:0005524">
    <property type="term" value="F:ATP binding"/>
    <property type="evidence" value="ECO:0007669"/>
    <property type="project" value="UniProtKB-KW"/>
</dbReference>
<dbReference type="RefSeq" id="XP_011132275.1">
    <property type="nucleotide sequence ID" value="XM_011133973.1"/>
</dbReference>
<feature type="compositionally biased region" description="Polar residues" evidence="6">
    <location>
        <begin position="180"/>
        <end position="190"/>
    </location>
</feature>
<dbReference type="AlphaFoldDB" id="A0A023B172"/>
<accession>A0A023B172</accession>
<keyword evidence="3" id="KW-0547">Nucleotide-binding</keyword>
<feature type="region of interest" description="Disordered" evidence="6">
    <location>
        <begin position="115"/>
        <end position="164"/>
    </location>
</feature>
<name>A0A023B172_GRENI</name>
<evidence type="ECO:0000256" key="6">
    <source>
        <dbReference type="SAM" id="MobiDB-lite"/>
    </source>
</evidence>
<feature type="compositionally biased region" description="Polar residues" evidence="6">
    <location>
        <begin position="124"/>
        <end position="139"/>
    </location>
</feature>
<proteinExistence type="predicted"/>
<feature type="compositionally biased region" description="Polar residues" evidence="6">
    <location>
        <begin position="1"/>
        <end position="11"/>
    </location>
</feature>
<keyword evidence="5" id="KW-0067">ATP-binding</keyword>
<evidence type="ECO:0000259" key="7">
    <source>
        <dbReference type="PROSITE" id="PS50011"/>
    </source>
</evidence>
<dbReference type="Proteomes" id="UP000019763">
    <property type="component" value="Unassembled WGS sequence"/>
</dbReference>
<keyword evidence="4 8" id="KW-0418">Kinase</keyword>
<dbReference type="GO" id="GO:0004674">
    <property type="term" value="F:protein serine/threonine kinase activity"/>
    <property type="evidence" value="ECO:0007669"/>
    <property type="project" value="UniProtKB-KW"/>
</dbReference>
<protein>
    <submittedName>
        <fullName evidence="8">Protein kinase domain protein</fullName>
    </submittedName>
</protein>
<comment type="caution">
    <text evidence="8">The sequence shown here is derived from an EMBL/GenBank/DDBJ whole genome shotgun (WGS) entry which is preliminary data.</text>
</comment>
<evidence type="ECO:0000256" key="4">
    <source>
        <dbReference type="ARBA" id="ARBA00022777"/>
    </source>
</evidence>
<dbReference type="PANTHER" id="PTHR24345">
    <property type="entry name" value="SERINE/THREONINE-PROTEIN KINASE PLK"/>
    <property type="match status" value="1"/>
</dbReference>
<dbReference type="InterPro" id="IPR000719">
    <property type="entry name" value="Prot_kinase_dom"/>
</dbReference>
<evidence type="ECO:0000313" key="8">
    <source>
        <dbReference type="EMBL" id="EZG46766.1"/>
    </source>
</evidence>
<dbReference type="SUPFAM" id="SSF56112">
    <property type="entry name" value="Protein kinase-like (PK-like)"/>
    <property type="match status" value="1"/>
</dbReference>
<dbReference type="GO" id="GO:0005634">
    <property type="term" value="C:nucleus"/>
    <property type="evidence" value="ECO:0007669"/>
    <property type="project" value="TreeGrafter"/>
</dbReference>
<dbReference type="Gene3D" id="1.10.510.10">
    <property type="entry name" value="Transferase(Phosphotransferase) domain 1"/>
    <property type="match status" value="1"/>
</dbReference>
<gene>
    <name evidence="8" type="ORF">GNI_133340</name>
</gene>
<organism evidence="8 9">
    <name type="scientific">Gregarina niphandrodes</name>
    <name type="common">Septate eugregarine</name>
    <dbReference type="NCBI Taxonomy" id="110365"/>
    <lineage>
        <taxon>Eukaryota</taxon>
        <taxon>Sar</taxon>
        <taxon>Alveolata</taxon>
        <taxon>Apicomplexa</taxon>
        <taxon>Conoidasida</taxon>
        <taxon>Gregarinasina</taxon>
        <taxon>Eugregarinorida</taxon>
        <taxon>Gregarinidae</taxon>
        <taxon>Gregarina</taxon>
    </lineage>
</organism>
<keyword evidence="2" id="KW-0808">Transferase</keyword>
<keyword evidence="9" id="KW-1185">Reference proteome</keyword>